<feature type="domain" description="PapC N-terminal" evidence="11">
    <location>
        <begin position="35"/>
        <end position="185"/>
    </location>
</feature>
<sequence>MTCHNLIKINGFSFSSLALALAGVLIYHRGYAENYFNPAFLANDPAAVADLSRFEGNGQAPGNYRVEVWLNGAFLATRDVTFYARPGNAAGQHDDTGLVACLTPKALGAMGVNIQAFPALAKTPQDKCADIEKAIPSATSSFDFEKLHLDISIPQAAMQNRARGYISPDQWDEGINAMLLNYHFTGANSRDHTQGGRSNSNYFLGLNSGLNLGAWRLHDSSSWSYDSSRQGGKDDWEHISTYVERSVAPLKGELTVGESYTPSDVFDSVPFRGVQLASDDNMLPDSQRGFAPTIRGIAKSNAQVTVKQNGYVVYQSYVTPGAFVIDDLFPTSSSGDLVIEVKEADGSVTRYSVPYSAVPVLQREGRVKYAVTAAEFRGNSAEQNDVKFVQGTIIVGLPNGITLYGGSQASNNYAAFALGTGINMGNFGAVSMDVTQAHSKLADDSTHDGQSLRFLYAKSLNDYGTNFQLLGYRYSTSGFYTLDDTAYKHMRGYTVDPDDSKDDDLPDWANYYNLYYSKRGKVQLSISQQLNDYGSLFVTGSQQTYWHTDGKDSLLQVGWSGTINSISYSLSYNYSKGVGAPEGDQIYALNISLPLSQWLHPGGDVTRSLNSAYATYSMNTDKHGNTSQNAGLNGTLLESNNLSYNVQQGYQNHSNGANGTASMQYNGAYGNADIGYNYNSNGDYQQVNYGLSGGVVAHANGVTLSQPLGDTNVLIAAPGASDVKVENETGIRTDWRGYAVVPYATTYRQNRMALDTNSMADNLDIDDAVTNVVPTKGALVRAEFKARVGERALLRILHNGNPVPFGAVVSRSDNGGDSIVGDEGEAYMAGLAREGSLQVKWGASADKQCVAHYTIAETKQALVRQEVGCR</sequence>
<evidence type="ECO:0000256" key="8">
    <source>
        <dbReference type="ARBA" id="ARBA00023136"/>
    </source>
</evidence>
<evidence type="ECO:0000256" key="1">
    <source>
        <dbReference type="ARBA" id="ARBA00004571"/>
    </source>
</evidence>
<dbReference type="Gene3D" id="3.10.20.410">
    <property type="match status" value="1"/>
</dbReference>
<dbReference type="NCBIfam" id="NF011745">
    <property type="entry name" value="PRK15198.1"/>
    <property type="match status" value="1"/>
</dbReference>
<dbReference type="Gene3D" id="2.60.40.2070">
    <property type="match status" value="1"/>
</dbReference>
<dbReference type="Pfam" id="PF13954">
    <property type="entry name" value="PapC_N"/>
    <property type="match status" value="1"/>
</dbReference>
<evidence type="ECO:0000256" key="6">
    <source>
        <dbReference type="ARBA" id="ARBA00022692"/>
    </source>
</evidence>
<dbReference type="GO" id="GO:0009297">
    <property type="term" value="P:pilus assembly"/>
    <property type="evidence" value="ECO:0007669"/>
    <property type="project" value="InterPro"/>
</dbReference>
<name>A0A3R9F1B3_9ENTR</name>
<evidence type="ECO:0000256" key="4">
    <source>
        <dbReference type="ARBA" id="ARBA00022452"/>
    </source>
</evidence>
<comment type="similarity">
    <text evidence="2">Belongs to the fimbrial export usher family.</text>
</comment>
<keyword evidence="4" id="KW-1134">Transmembrane beta strand</keyword>
<evidence type="ECO:0000259" key="11">
    <source>
        <dbReference type="Pfam" id="PF13954"/>
    </source>
</evidence>
<reference evidence="12 13" key="1">
    <citation type="submission" date="2018-10" db="EMBL/GenBank/DDBJ databases">
        <title>Transmission dynamics of multidrug resistant bacteria on intensive care unit surfaces.</title>
        <authorList>
            <person name="D'Souza A.W."/>
            <person name="Potter R.F."/>
            <person name="Wallace M."/>
            <person name="Shupe A."/>
            <person name="Patel S."/>
            <person name="Sun S."/>
            <person name="Gul D."/>
            <person name="Kwon J.H."/>
            <person name="Andleeb S."/>
            <person name="Burnham C.-A.D."/>
            <person name="Dantas G."/>
        </authorList>
    </citation>
    <scope>NUCLEOTIDE SEQUENCE [LARGE SCALE GENOMIC DNA]</scope>
    <source>
        <strain evidence="12 13">AS_373</strain>
    </source>
</reference>
<evidence type="ECO:0000256" key="7">
    <source>
        <dbReference type="ARBA" id="ARBA00022729"/>
    </source>
</evidence>
<dbReference type="PANTHER" id="PTHR30451">
    <property type="entry name" value="OUTER MEMBRANE USHER PROTEIN"/>
    <property type="match status" value="1"/>
</dbReference>
<dbReference type="Gene3D" id="2.60.40.2610">
    <property type="entry name" value="Outer membrane usher protein FimD, plug domain"/>
    <property type="match status" value="1"/>
</dbReference>
<dbReference type="FunFam" id="2.60.40.3110:FF:000001">
    <property type="entry name" value="Putative fimbrial outer membrane usher"/>
    <property type="match status" value="1"/>
</dbReference>
<comment type="caution">
    <text evidence="12">The sequence shown here is derived from an EMBL/GenBank/DDBJ whole genome shotgun (WGS) entry which is preliminary data.</text>
</comment>
<organism evidence="12 13">
    <name type="scientific">Atlantibacter subterraneus</name>
    <dbReference type="NCBI Taxonomy" id="255519"/>
    <lineage>
        <taxon>Bacteria</taxon>
        <taxon>Pseudomonadati</taxon>
        <taxon>Pseudomonadota</taxon>
        <taxon>Gammaproteobacteria</taxon>
        <taxon>Enterobacterales</taxon>
        <taxon>Enterobacteriaceae</taxon>
        <taxon>Atlantibacter</taxon>
    </lineage>
</organism>
<gene>
    <name evidence="12" type="primary">fimD</name>
    <name evidence="12" type="ORF">EGT71_17100</name>
</gene>
<dbReference type="InterPro" id="IPR000015">
    <property type="entry name" value="Fimb_usher"/>
</dbReference>
<dbReference type="Pfam" id="PF00577">
    <property type="entry name" value="Usher"/>
    <property type="match status" value="1"/>
</dbReference>
<dbReference type="InterPro" id="IPR043142">
    <property type="entry name" value="PapC-like_C_sf"/>
</dbReference>
<dbReference type="PANTHER" id="PTHR30451:SF21">
    <property type="entry name" value="FIMBRIAL USHER DOMAIN-CONTAINING PROTEIN YDET-RELATED"/>
    <property type="match status" value="1"/>
</dbReference>
<accession>A0A3R9F1B3</accession>
<evidence type="ECO:0000256" key="2">
    <source>
        <dbReference type="ARBA" id="ARBA00008064"/>
    </source>
</evidence>
<keyword evidence="8" id="KW-0472">Membrane</keyword>
<evidence type="ECO:0000259" key="10">
    <source>
        <dbReference type="Pfam" id="PF13953"/>
    </source>
</evidence>
<evidence type="ECO:0000256" key="5">
    <source>
        <dbReference type="ARBA" id="ARBA00022558"/>
    </source>
</evidence>
<dbReference type="Proteomes" id="UP000275331">
    <property type="component" value="Unassembled WGS sequence"/>
</dbReference>
<comment type="subcellular location">
    <subcellularLocation>
        <location evidence="1">Cell outer membrane</location>
        <topology evidence="1">Multi-pass membrane protein</topology>
    </subcellularLocation>
</comment>
<dbReference type="InterPro" id="IPR042186">
    <property type="entry name" value="FimD_plug_dom"/>
</dbReference>
<evidence type="ECO:0000256" key="3">
    <source>
        <dbReference type="ARBA" id="ARBA00022448"/>
    </source>
</evidence>
<dbReference type="NCBIfam" id="NF011740">
    <property type="entry name" value="PRK15193.1"/>
    <property type="match status" value="1"/>
</dbReference>
<evidence type="ECO:0000313" key="13">
    <source>
        <dbReference type="Proteomes" id="UP000275331"/>
    </source>
</evidence>
<keyword evidence="6" id="KW-0812">Transmembrane</keyword>
<keyword evidence="5" id="KW-1029">Fimbrium biogenesis</keyword>
<evidence type="ECO:0000313" key="12">
    <source>
        <dbReference type="EMBL" id="RSE23858.1"/>
    </source>
</evidence>
<keyword evidence="9" id="KW-0998">Cell outer membrane</keyword>
<dbReference type="EMBL" id="RHXB01000012">
    <property type="protein sequence ID" value="RSE23858.1"/>
    <property type="molecule type" value="Genomic_DNA"/>
</dbReference>
<dbReference type="Pfam" id="PF13953">
    <property type="entry name" value="PapC_C"/>
    <property type="match status" value="1"/>
</dbReference>
<keyword evidence="7" id="KW-0732">Signal</keyword>
<proteinExistence type="inferred from homology"/>
<feature type="domain" description="PapC-like C-terminal" evidence="10">
    <location>
        <begin position="793"/>
        <end position="856"/>
    </location>
</feature>
<dbReference type="RefSeq" id="WP_125294425.1">
    <property type="nucleotide sequence ID" value="NZ_JAPTZM010000001.1"/>
</dbReference>
<dbReference type="OrthoDB" id="6554712at2"/>
<dbReference type="FunFam" id="2.60.40.2610:FF:000001">
    <property type="entry name" value="Outer membrane fimbrial usher protein"/>
    <property type="match status" value="1"/>
</dbReference>
<dbReference type="GO" id="GO:0009279">
    <property type="term" value="C:cell outer membrane"/>
    <property type="evidence" value="ECO:0007669"/>
    <property type="project" value="UniProtKB-SubCell"/>
</dbReference>
<dbReference type="GO" id="GO:0015473">
    <property type="term" value="F:fimbrial usher porin activity"/>
    <property type="evidence" value="ECO:0007669"/>
    <property type="project" value="InterPro"/>
</dbReference>
<dbReference type="InterPro" id="IPR025949">
    <property type="entry name" value="PapC-like_C"/>
</dbReference>
<evidence type="ECO:0000256" key="9">
    <source>
        <dbReference type="ARBA" id="ARBA00023237"/>
    </source>
</evidence>
<dbReference type="AlphaFoldDB" id="A0A3R9F1B3"/>
<dbReference type="Gene3D" id="2.60.40.3110">
    <property type="match status" value="1"/>
</dbReference>
<dbReference type="SUPFAM" id="SSF141729">
    <property type="entry name" value="FimD N-terminal domain-like"/>
    <property type="match status" value="1"/>
</dbReference>
<dbReference type="InterPro" id="IPR037224">
    <property type="entry name" value="PapC_N_sf"/>
</dbReference>
<dbReference type="InterPro" id="IPR025885">
    <property type="entry name" value="PapC_N"/>
</dbReference>
<protein>
    <submittedName>
        <fullName evidence="12">Outer membrane usher protein FimD</fullName>
    </submittedName>
</protein>
<keyword evidence="3" id="KW-0813">Transport</keyword>